<reference evidence="3" key="1">
    <citation type="journal article" date="2019" name="Int. J. Syst. Evol. Microbiol.">
        <title>The Global Catalogue of Microorganisms (GCM) 10K type strain sequencing project: providing services to taxonomists for standard genome sequencing and annotation.</title>
        <authorList>
            <consortium name="The Broad Institute Genomics Platform"/>
            <consortium name="The Broad Institute Genome Sequencing Center for Infectious Disease"/>
            <person name="Wu L."/>
            <person name="Ma J."/>
        </authorList>
    </citation>
    <scope>NUCLEOTIDE SEQUENCE [LARGE SCALE GENOMIC DNA]</scope>
    <source>
        <strain evidence="3">JCM 17326</strain>
    </source>
</reference>
<evidence type="ECO:0000313" key="2">
    <source>
        <dbReference type="EMBL" id="GAA3610230.1"/>
    </source>
</evidence>
<keyword evidence="1" id="KW-0732">Signal</keyword>
<evidence type="ECO:0000256" key="1">
    <source>
        <dbReference type="SAM" id="SignalP"/>
    </source>
</evidence>
<sequence length="265" mass="29666">MRRWTTAVTLSVTGLALYGAPASGAATDGDPVAAIQRQLVKGHGVRITEYSTFNSSPSSGWERFKPTKGVVGFGDGKVTATDLWDLQVGVAGVRDICIGKRIWEHDPKDKLPNGKKWVTFKYPCVLRLETGYLRLDKPDVLAAVLATTTTTKALDTYDGSPTTLREGSISFRQLWNVRPELRDGFLKDERADWTIDWRLWIGQDGLVRRAWSKWREPAGDKWKGVTNGRSWLGFVSDVRYSDWGMKLTIKSPPAAQTIAFNKLKY</sequence>
<feature type="signal peptide" evidence="1">
    <location>
        <begin position="1"/>
        <end position="25"/>
    </location>
</feature>
<protein>
    <recommendedName>
        <fullName evidence="4">Tat pathway signal sequence domain protein</fullName>
    </recommendedName>
</protein>
<gene>
    <name evidence="2" type="ORF">GCM10022419_114050</name>
</gene>
<evidence type="ECO:0008006" key="4">
    <source>
        <dbReference type="Google" id="ProtNLM"/>
    </source>
</evidence>
<dbReference type="Proteomes" id="UP001500630">
    <property type="component" value="Unassembled WGS sequence"/>
</dbReference>
<name>A0ABP6ZHW3_9ACTN</name>
<dbReference type="Gene3D" id="2.50.20.20">
    <property type="match status" value="1"/>
</dbReference>
<evidence type="ECO:0000313" key="3">
    <source>
        <dbReference type="Proteomes" id="UP001500630"/>
    </source>
</evidence>
<organism evidence="2 3">
    <name type="scientific">Nonomuraea rosea</name>
    <dbReference type="NCBI Taxonomy" id="638574"/>
    <lineage>
        <taxon>Bacteria</taxon>
        <taxon>Bacillati</taxon>
        <taxon>Actinomycetota</taxon>
        <taxon>Actinomycetes</taxon>
        <taxon>Streptosporangiales</taxon>
        <taxon>Streptosporangiaceae</taxon>
        <taxon>Nonomuraea</taxon>
    </lineage>
</organism>
<keyword evidence="3" id="KW-1185">Reference proteome</keyword>
<accession>A0ABP6ZHW3</accession>
<dbReference type="EMBL" id="BAABDQ010000046">
    <property type="protein sequence ID" value="GAA3610230.1"/>
    <property type="molecule type" value="Genomic_DNA"/>
</dbReference>
<comment type="caution">
    <text evidence="2">The sequence shown here is derived from an EMBL/GenBank/DDBJ whole genome shotgun (WGS) entry which is preliminary data.</text>
</comment>
<feature type="chain" id="PRO_5046376108" description="Tat pathway signal sequence domain protein" evidence="1">
    <location>
        <begin position="26"/>
        <end position="265"/>
    </location>
</feature>
<proteinExistence type="predicted"/>